<dbReference type="Proteomes" id="UP001589748">
    <property type="component" value="Unassembled WGS sequence"/>
</dbReference>
<feature type="transmembrane region" description="Helical" evidence="7">
    <location>
        <begin position="33"/>
        <end position="51"/>
    </location>
</feature>
<feature type="transmembrane region" description="Helical" evidence="7">
    <location>
        <begin position="174"/>
        <end position="196"/>
    </location>
</feature>
<comment type="caution">
    <text evidence="10">The sequence shown here is derived from an EMBL/GenBank/DDBJ whole genome shotgun (WGS) entry which is preliminary data.</text>
</comment>
<feature type="compositionally biased region" description="Basic residues" evidence="6">
    <location>
        <begin position="301"/>
        <end position="316"/>
    </location>
</feature>
<feature type="transmembrane region" description="Helical" evidence="7">
    <location>
        <begin position="87"/>
        <end position="107"/>
    </location>
</feature>
<keyword evidence="8" id="KW-0732">Signal</keyword>
<comment type="subcellular location">
    <subcellularLocation>
        <location evidence="1">Membrane</location>
        <topology evidence="1">Multi-pass membrane protein</topology>
    </subcellularLocation>
</comment>
<gene>
    <name evidence="10" type="ORF">ACFFVI_04530</name>
</gene>
<feature type="transmembrane region" description="Helical" evidence="7">
    <location>
        <begin position="232"/>
        <end position="253"/>
    </location>
</feature>
<dbReference type="EMBL" id="JBHMDM010000003">
    <property type="protein sequence ID" value="MFB9376229.1"/>
    <property type="molecule type" value="Genomic_DNA"/>
</dbReference>
<feature type="chain" id="PRO_5047262823" evidence="8">
    <location>
        <begin position="24"/>
        <end position="316"/>
    </location>
</feature>
<keyword evidence="4 7" id="KW-1133">Transmembrane helix</keyword>
<dbReference type="PANTHER" id="PTHR32322">
    <property type="entry name" value="INNER MEMBRANE TRANSPORTER"/>
    <property type="match status" value="1"/>
</dbReference>
<proteinExistence type="inferred from homology"/>
<feature type="compositionally biased region" description="Pro residues" evidence="6">
    <location>
        <begin position="289"/>
        <end position="300"/>
    </location>
</feature>
<name>A0ABV5LQ92_9ACTN</name>
<dbReference type="SUPFAM" id="SSF103481">
    <property type="entry name" value="Multidrug resistance efflux transporter EmrE"/>
    <property type="match status" value="2"/>
</dbReference>
<evidence type="ECO:0000313" key="10">
    <source>
        <dbReference type="EMBL" id="MFB9376229.1"/>
    </source>
</evidence>
<reference evidence="10 11" key="1">
    <citation type="submission" date="2024-09" db="EMBL/GenBank/DDBJ databases">
        <authorList>
            <person name="Sun Q."/>
            <person name="Mori K."/>
        </authorList>
    </citation>
    <scope>NUCLEOTIDE SEQUENCE [LARGE SCALE GENOMIC DNA]</scope>
    <source>
        <strain evidence="10 11">TISTR 1856</strain>
    </source>
</reference>
<keyword evidence="11" id="KW-1185">Reference proteome</keyword>
<evidence type="ECO:0000259" key="9">
    <source>
        <dbReference type="Pfam" id="PF00892"/>
    </source>
</evidence>
<evidence type="ECO:0000256" key="7">
    <source>
        <dbReference type="SAM" id="Phobius"/>
    </source>
</evidence>
<keyword evidence="3 7" id="KW-0812">Transmembrane</keyword>
<comment type="similarity">
    <text evidence="2">Belongs to the EamA transporter family.</text>
</comment>
<sequence length="316" mass="31944">MRVPPVLLLIGSCVSLQFGAAFAAHLFPVTGSAGATVLRLGVAAVFLLALTRPAVRAWTRAQWRSALVLGVTLAGMNGFFYASIDRIPLGIAVTLEFLGPLTLAAVTSPRRRDLSFIGLALVGVVLLGVSGSHAGGGGLDVLGCVYALVAGAFWAAYILAAARLGTLVPGRGGLAVATAVAALVVLPIGAAGAGQVVVEPGLIPWVLATALLASVIPYSLEFVALRTLSPRVFGVLLSLEPAVAAVAGALLLAQALHPLAVLGILVVIAASAGATLSAPAPVSVDEAGPVPPEAPAPLPAPRRRRRPVRVLARARR</sequence>
<evidence type="ECO:0000256" key="3">
    <source>
        <dbReference type="ARBA" id="ARBA00022692"/>
    </source>
</evidence>
<dbReference type="PANTHER" id="PTHR32322:SF2">
    <property type="entry name" value="EAMA DOMAIN-CONTAINING PROTEIN"/>
    <property type="match status" value="1"/>
</dbReference>
<evidence type="ECO:0000256" key="1">
    <source>
        <dbReference type="ARBA" id="ARBA00004141"/>
    </source>
</evidence>
<feature type="region of interest" description="Disordered" evidence="6">
    <location>
        <begin position="282"/>
        <end position="316"/>
    </location>
</feature>
<dbReference type="InterPro" id="IPR050638">
    <property type="entry name" value="AA-Vitamin_Transporters"/>
</dbReference>
<feature type="transmembrane region" description="Helical" evidence="7">
    <location>
        <begin position="259"/>
        <end position="278"/>
    </location>
</feature>
<evidence type="ECO:0000313" key="11">
    <source>
        <dbReference type="Proteomes" id="UP001589748"/>
    </source>
</evidence>
<feature type="transmembrane region" description="Helical" evidence="7">
    <location>
        <begin position="63"/>
        <end position="81"/>
    </location>
</feature>
<evidence type="ECO:0000256" key="5">
    <source>
        <dbReference type="ARBA" id="ARBA00023136"/>
    </source>
</evidence>
<dbReference type="Pfam" id="PF00892">
    <property type="entry name" value="EamA"/>
    <property type="match status" value="1"/>
</dbReference>
<feature type="transmembrane region" description="Helical" evidence="7">
    <location>
        <begin position="114"/>
        <end position="133"/>
    </location>
</feature>
<evidence type="ECO:0000256" key="6">
    <source>
        <dbReference type="SAM" id="MobiDB-lite"/>
    </source>
</evidence>
<evidence type="ECO:0000256" key="4">
    <source>
        <dbReference type="ARBA" id="ARBA00022989"/>
    </source>
</evidence>
<evidence type="ECO:0000256" key="2">
    <source>
        <dbReference type="ARBA" id="ARBA00007362"/>
    </source>
</evidence>
<evidence type="ECO:0000256" key="8">
    <source>
        <dbReference type="SAM" id="SignalP"/>
    </source>
</evidence>
<accession>A0ABV5LQ92</accession>
<feature type="transmembrane region" description="Helical" evidence="7">
    <location>
        <begin position="139"/>
        <end position="162"/>
    </location>
</feature>
<feature type="signal peptide" evidence="8">
    <location>
        <begin position="1"/>
        <end position="23"/>
    </location>
</feature>
<dbReference type="InterPro" id="IPR000620">
    <property type="entry name" value="EamA_dom"/>
</dbReference>
<feature type="domain" description="EamA" evidence="9">
    <location>
        <begin position="142"/>
        <end position="272"/>
    </location>
</feature>
<protein>
    <submittedName>
        <fullName evidence="10">DMT family transporter</fullName>
    </submittedName>
</protein>
<dbReference type="InterPro" id="IPR037185">
    <property type="entry name" value="EmrE-like"/>
</dbReference>
<feature type="transmembrane region" description="Helical" evidence="7">
    <location>
        <begin position="202"/>
        <end position="220"/>
    </location>
</feature>
<keyword evidence="5 7" id="KW-0472">Membrane</keyword>
<dbReference type="RefSeq" id="WP_380138651.1">
    <property type="nucleotide sequence ID" value="NZ_JBHLUI010000009.1"/>
</dbReference>
<organism evidence="10 11">
    <name type="scientific">Kineococcus gynurae</name>
    <dbReference type="NCBI Taxonomy" id="452979"/>
    <lineage>
        <taxon>Bacteria</taxon>
        <taxon>Bacillati</taxon>
        <taxon>Actinomycetota</taxon>
        <taxon>Actinomycetes</taxon>
        <taxon>Kineosporiales</taxon>
        <taxon>Kineosporiaceae</taxon>
        <taxon>Kineococcus</taxon>
    </lineage>
</organism>